<protein>
    <submittedName>
        <fullName evidence="3">Uncharacterized protein</fullName>
    </submittedName>
</protein>
<feature type="compositionally biased region" description="Basic and acidic residues" evidence="1">
    <location>
        <begin position="217"/>
        <end position="226"/>
    </location>
</feature>
<sequence length="240" mass="25276">MSADVIHPSTPLYAPSFTCTQVLPYDTHSSPATHTCTLDLAPRPPPSASPALQVNAPFSTLNAHNLPSPHLCPSFTPPVTSARPHATRALPAHHPRTSFTPPAHFLHATLQTAPCTQRVRHAPSFPTITAPPPITTPSFTLPSALAPPSPSLALLPPPSSLILALPLILPLILILALPLILPLILAFPPPSSLLALPRLSDASRRAAGFGGSSRSWRRAERGDERGGGSVSSWTSEARNS</sequence>
<keyword evidence="4" id="KW-1185">Reference proteome</keyword>
<organism evidence="3 4">
    <name type="scientific">Schizophyllum amplum</name>
    <dbReference type="NCBI Taxonomy" id="97359"/>
    <lineage>
        <taxon>Eukaryota</taxon>
        <taxon>Fungi</taxon>
        <taxon>Dikarya</taxon>
        <taxon>Basidiomycota</taxon>
        <taxon>Agaricomycotina</taxon>
        <taxon>Agaricomycetes</taxon>
        <taxon>Agaricomycetidae</taxon>
        <taxon>Agaricales</taxon>
        <taxon>Schizophyllaceae</taxon>
        <taxon>Schizophyllum</taxon>
    </lineage>
</organism>
<evidence type="ECO:0000313" key="4">
    <source>
        <dbReference type="Proteomes" id="UP000320762"/>
    </source>
</evidence>
<comment type="caution">
    <text evidence="3">The sequence shown here is derived from an EMBL/GenBank/DDBJ whole genome shotgun (WGS) entry which is preliminary data.</text>
</comment>
<keyword evidence="2" id="KW-0472">Membrane</keyword>
<feature type="region of interest" description="Disordered" evidence="1">
    <location>
        <begin position="205"/>
        <end position="240"/>
    </location>
</feature>
<name>A0A550BT51_9AGAR</name>
<evidence type="ECO:0000256" key="2">
    <source>
        <dbReference type="SAM" id="Phobius"/>
    </source>
</evidence>
<reference evidence="3 4" key="1">
    <citation type="journal article" date="2019" name="New Phytol.">
        <title>Comparative genomics reveals unique wood-decay strategies and fruiting body development in the Schizophyllaceae.</title>
        <authorList>
            <person name="Almasi E."/>
            <person name="Sahu N."/>
            <person name="Krizsan K."/>
            <person name="Balint B."/>
            <person name="Kovacs G.M."/>
            <person name="Kiss B."/>
            <person name="Cseklye J."/>
            <person name="Drula E."/>
            <person name="Henrissat B."/>
            <person name="Nagy I."/>
            <person name="Chovatia M."/>
            <person name="Adam C."/>
            <person name="LaButti K."/>
            <person name="Lipzen A."/>
            <person name="Riley R."/>
            <person name="Grigoriev I.V."/>
            <person name="Nagy L.G."/>
        </authorList>
    </citation>
    <scope>NUCLEOTIDE SEQUENCE [LARGE SCALE GENOMIC DNA]</scope>
    <source>
        <strain evidence="3 4">NL-1724</strain>
    </source>
</reference>
<proteinExistence type="predicted"/>
<evidence type="ECO:0000313" key="3">
    <source>
        <dbReference type="EMBL" id="TRM55725.1"/>
    </source>
</evidence>
<keyword evidence="2" id="KW-1133">Transmembrane helix</keyword>
<gene>
    <name evidence="3" type="ORF">BD626DRAFT_576722</name>
</gene>
<feature type="compositionally biased region" description="Polar residues" evidence="1">
    <location>
        <begin position="230"/>
        <end position="240"/>
    </location>
</feature>
<evidence type="ECO:0000256" key="1">
    <source>
        <dbReference type="SAM" id="MobiDB-lite"/>
    </source>
</evidence>
<keyword evidence="2" id="KW-0812">Transmembrane</keyword>
<feature type="transmembrane region" description="Helical" evidence="2">
    <location>
        <begin position="161"/>
        <end position="187"/>
    </location>
</feature>
<dbReference type="EMBL" id="VDMD01000099">
    <property type="protein sequence ID" value="TRM55725.1"/>
    <property type="molecule type" value="Genomic_DNA"/>
</dbReference>
<accession>A0A550BT51</accession>
<dbReference type="AlphaFoldDB" id="A0A550BT51"/>
<dbReference type="Proteomes" id="UP000320762">
    <property type="component" value="Unassembled WGS sequence"/>
</dbReference>